<dbReference type="EMBL" id="FQXE01000009">
    <property type="protein sequence ID" value="SHI12580.1"/>
    <property type="molecule type" value="Genomic_DNA"/>
</dbReference>
<reference evidence="1 2" key="1">
    <citation type="submission" date="2016-11" db="EMBL/GenBank/DDBJ databases">
        <authorList>
            <person name="Jaros S."/>
            <person name="Januszkiewicz K."/>
            <person name="Wedrychowicz H."/>
        </authorList>
    </citation>
    <scope>NUCLEOTIDE SEQUENCE [LARGE SCALE GENOMIC DNA]</scope>
    <source>
        <strain evidence="1 2">CGMCC 1.10190</strain>
    </source>
</reference>
<dbReference type="AlphaFoldDB" id="A0A1M5YKU7"/>
<dbReference type="STRING" id="658167.SAMN04488135_109190"/>
<dbReference type="Proteomes" id="UP000184226">
    <property type="component" value="Unassembled WGS sequence"/>
</dbReference>
<keyword evidence="2" id="KW-1185">Reference proteome</keyword>
<evidence type="ECO:0000313" key="1">
    <source>
        <dbReference type="EMBL" id="SHI12580.1"/>
    </source>
</evidence>
<evidence type="ECO:0000313" key="2">
    <source>
        <dbReference type="Proteomes" id="UP000184226"/>
    </source>
</evidence>
<proteinExistence type="predicted"/>
<sequence length="116" mass="13481">MAPLITEQTLRFIPTNVMRPRPGEEVIAFVPRRSGSGRSPITILSRHRSDHSLFHHWYSSEKTEQYGDDEVLYWMEKPKSVKAMWNPTCRQVVIVKSPATEERLSDHEQEPANHGR</sequence>
<gene>
    <name evidence="1" type="ORF">SAMN04488135_109190</name>
</gene>
<name>A0A1M5YKU7_9BURK</name>
<organism evidence="1 2">
    <name type="scientific">Pollutimonas bauzanensis</name>
    <dbReference type="NCBI Taxonomy" id="658167"/>
    <lineage>
        <taxon>Bacteria</taxon>
        <taxon>Pseudomonadati</taxon>
        <taxon>Pseudomonadota</taxon>
        <taxon>Betaproteobacteria</taxon>
        <taxon>Burkholderiales</taxon>
        <taxon>Alcaligenaceae</taxon>
        <taxon>Pollutimonas</taxon>
    </lineage>
</organism>
<dbReference type="RefSeq" id="WP_143161019.1">
    <property type="nucleotide sequence ID" value="NZ_FQXE01000009.1"/>
</dbReference>
<accession>A0A1M5YKU7</accession>
<protein>
    <submittedName>
        <fullName evidence="1">Uncharacterized protein</fullName>
    </submittedName>
</protein>